<dbReference type="EMBL" id="SOFM01000027">
    <property type="protein sequence ID" value="TFC03571.1"/>
    <property type="molecule type" value="Genomic_DNA"/>
</dbReference>
<evidence type="ECO:0000259" key="1">
    <source>
        <dbReference type="Pfam" id="PF04248"/>
    </source>
</evidence>
<dbReference type="RefSeq" id="WP_134508979.1">
    <property type="nucleotide sequence ID" value="NZ_SOFM01000027.1"/>
</dbReference>
<dbReference type="PANTHER" id="PTHR34310">
    <property type="entry name" value="DUF427 DOMAIN PROTEIN (AFU_ORTHOLOGUE AFUA_3G02220)"/>
    <property type="match status" value="1"/>
</dbReference>
<dbReference type="PANTHER" id="PTHR34310:SF9">
    <property type="entry name" value="BLR5716 PROTEIN"/>
    <property type="match status" value="1"/>
</dbReference>
<dbReference type="Gene3D" id="2.170.150.40">
    <property type="entry name" value="Domain of unknown function (DUF427)"/>
    <property type="match status" value="2"/>
</dbReference>
<proteinExistence type="predicted"/>
<evidence type="ECO:0000313" key="3">
    <source>
        <dbReference type="Proteomes" id="UP000297643"/>
    </source>
</evidence>
<comment type="caution">
    <text evidence="2">The sequence shown here is derived from an EMBL/GenBank/DDBJ whole genome shotgun (WGS) entry which is preliminary data.</text>
</comment>
<dbReference type="Proteomes" id="UP000297643">
    <property type="component" value="Unassembled WGS sequence"/>
</dbReference>
<name>A0A4R8WBN7_9MICO</name>
<gene>
    <name evidence="2" type="ORF">E3O32_09670</name>
</gene>
<feature type="domain" description="DUF427" evidence="1">
    <location>
        <begin position="137"/>
        <end position="229"/>
    </location>
</feature>
<dbReference type="AlphaFoldDB" id="A0A4R8WBN7"/>
<dbReference type="Pfam" id="PF04248">
    <property type="entry name" value="NTP_transf_9"/>
    <property type="match status" value="1"/>
</dbReference>
<evidence type="ECO:0000313" key="2">
    <source>
        <dbReference type="EMBL" id="TFC03571.1"/>
    </source>
</evidence>
<dbReference type="InterPro" id="IPR038694">
    <property type="entry name" value="DUF427_sf"/>
</dbReference>
<dbReference type="InterPro" id="IPR007361">
    <property type="entry name" value="DUF427"/>
</dbReference>
<keyword evidence="3" id="KW-1185">Reference proteome</keyword>
<sequence length="255" mass="28406">MKTFPSDRWVRAFVEGTTVVDSRDPLLFWEDGFPVPGYAFSAETVELALLSESADAPVRRGFDFFGPKGEVRTWFDVVSGERMLPHAAWVLAGLADRIVFSWRPGLIDRWQEEDVVVRGHPRDPFHRVDALPSSRQVRVAANGVVLADTRHPVLLFETGLPTRFYIPQADVRLDLLRPAAAISVCAYKGQADRYWDVADDPNLTSVAWSYSRPTPAVAEIAELVAFYNERVDITVDGASQGRPASPFSDPAHRPA</sequence>
<reference evidence="2 3" key="1">
    <citation type="submission" date="2019-03" db="EMBL/GenBank/DDBJ databases">
        <title>Genomics of glacier-inhabiting Cryobacterium strains.</title>
        <authorList>
            <person name="Liu Q."/>
            <person name="Xin Y.-H."/>
        </authorList>
    </citation>
    <scope>NUCLEOTIDE SEQUENCE [LARGE SCALE GENOMIC DNA]</scope>
    <source>
        <strain evidence="2 3">RHLT2-21</strain>
    </source>
</reference>
<organism evidence="2 3">
    <name type="scientific">Cryobacterium mannosilyticum</name>
    <dbReference type="NCBI Taxonomy" id="1259190"/>
    <lineage>
        <taxon>Bacteria</taxon>
        <taxon>Bacillati</taxon>
        <taxon>Actinomycetota</taxon>
        <taxon>Actinomycetes</taxon>
        <taxon>Micrococcales</taxon>
        <taxon>Microbacteriaceae</taxon>
        <taxon>Cryobacterium</taxon>
    </lineage>
</organism>
<accession>A0A4R8WBN7</accession>
<protein>
    <submittedName>
        <fullName evidence="2">DUF427 domain-containing protein</fullName>
    </submittedName>
</protein>